<evidence type="ECO:0000313" key="2">
    <source>
        <dbReference type="WBParaSite" id="nRc.2.0.1.t40772-RA"/>
    </source>
</evidence>
<keyword evidence="1" id="KW-1185">Reference proteome</keyword>
<proteinExistence type="predicted"/>
<name>A0A915KPH2_ROMCU</name>
<reference evidence="2" key="1">
    <citation type="submission" date="2022-11" db="UniProtKB">
        <authorList>
            <consortium name="WormBaseParasite"/>
        </authorList>
    </citation>
    <scope>IDENTIFICATION</scope>
</reference>
<sequence>MEVGTSAQAEPEIYDDNEFAVTVVDVEACALQYSAINLDVEQLNSNYVVKALSFQKVEDHTTEKA</sequence>
<evidence type="ECO:0000313" key="1">
    <source>
        <dbReference type="Proteomes" id="UP000887565"/>
    </source>
</evidence>
<dbReference type="WBParaSite" id="nRc.2.0.1.t40772-RA">
    <property type="protein sequence ID" value="nRc.2.0.1.t40772-RA"/>
    <property type="gene ID" value="nRc.2.0.1.g40772"/>
</dbReference>
<dbReference type="Proteomes" id="UP000887565">
    <property type="component" value="Unplaced"/>
</dbReference>
<dbReference type="AlphaFoldDB" id="A0A915KPH2"/>
<protein>
    <submittedName>
        <fullName evidence="2">Uncharacterized protein</fullName>
    </submittedName>
</protein>
<accession>A0A915KPH2</accession>
<organism evidence="1 2">
    <name type="scientific">Romanomermis culicivorax</name>
    <name type="common">Nematode worm</name>
    <dbReference type="NCBI Taxonomy" id="13658"/>
    <lineage>
        <taxon>Eukaryota</taxon>
        <taxon>Metazoa</taxon>
        <taxon>Ecdysozoa</taxon>
        <taxon>Nematoda</taxon>
        <taxon>Enoplea</taxon>
        <taxon>Dorylaimia</taxon>
        <taxon>Mermithida</taxon>
        <taxon>Mermithoidea</taxon>
        <taxon>Mermithidae</taxon>
        <taxon>Romanomermis</taxon>
    </lineage>
</organism>